<keyword evidence="4" id="KW-0539">Nucleus</keyword>
<dbReference type="PROSITE" id="PS51358">
    <property type="entry name" value="NOP"/>
    <property type="match status" value="1"/>
</dbReference>
<evidence type="ECO:0000313" key="8">
    <source>
        <dbReference type="EMBL" id="KHN77449.1"/>
    </source>
</evidence>
<evidence type="ECO:0000256" key="6">
    <source>
        <dbReference type="SAM" id="MobiDB-lite"/>
    </source>
</evidence>
<comment type="similarity">
    <text evidence="2">Belongs to the NOP5/NOP56 family.</text>
</comment>
<evidence type="ECO:0000256" key="3">
    <source>
        <dbReference type="ARBA" id="ARBA00022517"/>
    </source>
</evidence>
<gene>
    <name evidence="8" type="primary">K07C5.4</name>
    <name evidence="8" type="ORF">Tcan_13366</name>
</gene>
<dbReference type="STRING" id="6265.A0A0B2V7G0"/>
<dbReference type="PANTHER" id="PTHR10894">
    <property type="entry name" value="NUCLEOLAR PROTEIN 5 NUCLEOLAR PROTEIN NOP5 NOP58"/>
    <property type="match status" value="1"/>
</dbReference>
<feature type="non-terminal residue" evidence="8">
    <location>
        <position position="1"/>
    </location>
</feature>
<evidence type="ECO:0000256" key="5">
    <source>
        <dbReference type="ARBA" id="ARBA00040742"/>
    </source>
</evidence>
<dbReference type="Pfam" id="PF01798">
    <property type="entry name" value="Nop"/>
    <property type="match status" value="2"/>
</dbReference>
<dbReference type="OrthoDB" id="6780543at2759"/>
<dbReference type="Gene3D" id="1.10.246.90">
    <property type="entry name" value="Nop domain"/>
    <property type="match status" value="1"/>
</dbReference>
<dbReference type="Pfam" id="PF08156">
    <property type="entry name" value="NOP5NT"/>
    <property type="match status" value="1"/>
</dbReference>
<dbReference type="InterPro" id="IPR002687">
    <property type="entry name" value="Nop_dom"/>
</dbReference>
<evidence type="ECO:0000256" key="2">
    <source>
        <dbReference type="ARBA" id="ARBA00009211"/>
    </source>
</evidence>
<dbReference type="GO" id="GO:0032040">
    <property type="term" value="C:small-subunit processome"/>
    <property type="evidence" value="ECO:0007669"/>
    <property type="project" value="InterPro"/>
</dbReference>
<dbReference type="InterPro" id="IPR012974">
    <property type="entry name" value="NOP58/56_N"/>
</dbReference>
<sequence>NMGEAPRYVLYEHAVGYTLLKVKEFEDIGLMIPEVEESVADVQRFCSIVKLVAFEPFKNTEAAVENCNSISEGVVHQDLLNFLEANLSKKKDKKVSLGVNDGKLAGAITEVMDGVRCVYTGVVPEILRGIRIHFAHIAKDLPHHSLSKAQLSLGHSYSRGKVKFDVHRVDNMVIQSIALLDQLDKDINLFGMRIREWYSYHFPELYKVVPDQYKYVRCACAIMDRKNLDESVIEKLKEILEDDAKVNEIVEVAHTSMGMEISQMDLLNIERFATRVASLTEYRQNLHEYVKERMSSCAPSLSALIGEQATNTPKYGLLFHSSFIGRASAKNKGRISRFLANKCAVASRIDCFSEVPVATFGEFLKQQVEDRLKYFETGEIPKKNLDVMKEAIQEAGEVRVKVLKKRKKAAKKAKKEAEEKEKEKQMEPEVEEQHEVSMEEPSSEKVIFI</sequence>
<dbReference type="GO" id="GO:0031428">
    <property type="term" value="C:box C/D methylation guide snoRNP complex"/>
    <property type="evidence" value="ECO:0007669"/>
    <property type="project" value="InterPro"/>
</dbReference>
<reference evidence="8 9" key="1">
    <citation type="submission" date="2014-11" db="EMBL/GenBank/DDBJ databases">
        <title>Genetic blueprint of the zoonotic pathogen Toxocara canis.</title>
        <authorList>
            <person name="Zhu X.-Q."/>
            <person name="Korhonen P.K."/>
            <person name="Cai H."/>
            <person name="Young N.D."/>
            <person name="Nejsum P."/>
            <person name="von Samson-Himmelstjerna G."/>
            <person name="Boag P.R."/>
            <person name="Tan P."/>
            <person name="Li Q."/>
            <person name="Min J."/>
            <person name="Yang Y."/>
            <person name="Wang X."/>
            <person name="Fang X."/>
            <person name="Hall R.S."/>
            <person name="Hofmann A."/>
            <person name="Sternberg P.W."/>
            <person name="Jex A.R."/>
            <person name="Gasser R.B."/>
        </authorList>
    </citation>
    <scope>NUCLEOTIDE SEQUENCE [LARGE SCALE GENOMIC DNA]</scope>
    <source>
        <strain evidence="8">PN_DK_2014</strain>
    </source>
</reference>
<name>A0A0B2V7G0_TOXCA</name>
<feature type="region of interest" description="Disordered" evidence="6">
    <location>
        <begin position="411"/>
        <end position="449"/>
    </location>
</feature>
<evidence type="ECO:0000259" key="7">
    <source>
        <dbReference type="PROSITE" id="PS51358"/>
    </source>
</evidence>
<dbReference type="PANTHER" id="PTHR10894:SF0">
    <property type="entry name" value="NUCLEOLAR PROTEIN 56"/>
    <property type="match status" value="1"/>
</dbReference>
<dbReference type="OMA" id="PDNYMFA"/>
<dbReference type="SMART" id="SM00931">
    <property type="entry name" value="NOSIC"/>
    <property type="match status" value="1"/>
</dbReference>
<proteinExistence type="inferred from homology"/>
<dbReference type="Gene3D" id="1.10.287.4070">
    <property type="match status" value="1"/>
</dbReference>
<dbReference type="GO" id="GO:0030515">
    <property type="term" value="F:snoRNA binding"/>
    <property type="evidence" value="ECO:0007669"/>
    <property type="project" value="InterPro"/>
</dbReference>
<dbReference type="FunFam" id="1.10.287.4070:FF:000002">
    <property type="entry name" value="Nucleolar protein 56"/>
    <property type="match status" value="1"/>
</dbReference>
<evidence type="ECO:0000256" key="1">
    <source>
        <dbReference type="ARBA" id="ARBA00004604"/>
    </source>
</evidence>
<accession>A0A0B2V7G0</accession>
<comment type="subcellular location">
    <subcellularLocation>
        <location evidence="1">Nucleus</location>
        <location evidence="1">Nucleolus</location>
    </subcellularLocation>
</comment>
<dbReference type="Proteomes" id="UP000031036">
    <property type="component" value="Unassembled WGS sequence"/>
</dbReference>
<dbReference type="InterPro" id="IPR036070">
    <property type="entry name" value="Nop_dom_sf"/>
</dbReference>
<evidence type="ECO:0000256" key="4">
    <source>
        <dbReference type="ARBA" id="ARBA00023242"/>
    </source>
</evidence>
<dbReference type="InterPro" id="IPR042239">
    <property type="entry name" value="Nop_C"/>
</dbReference>
<evidence type="ECO:0000313" key="9">
    <source>
        <dbReference type="Proteomes" id="UP000031036"/>
    </source>
</evidence>
<keyword evidence="3" id="KW-0690">Ribosome biogenesis</keyword>
<feature type="domain" description="Nop" evidence="7">
    <location>
        <begin position="232"/>
        <end position="377"/>
    </location>
</feature>
<keyword evidence="9" id="KW-1185">Reference proteome</keyword>
<dbReference type="EMBL" id="JPKZ01002282">
    <property type="protein sequence ID" value="KHN77449.1"/>
    <property type="molecule type" value="Genomic_DNA"/>
</dbReference>
<organism evidence="8 9">
    <name type="scientific">Toxocara canis</name>
    <name type="common">Canine roundworm</name>
    <dbReference type="NCBI Taxonomy" id="6265"/>
    <lineage>
        <taxon>Eukaryota</taxon>
        <taxon>Metazoa</taxon>
        <taxon>Ecdysozoa</taxon>
        <taxon>Nematoda</taxon>
        <taxon>Chromadorea</taxon>
        <taxon>Rhabditida</taxon>
        <taxon>Spirurina</taxon>
        <taxon>Ascaridomorpha</taxon>
        <taxon>Ascaridoidea</taxon>
        <taxon>Toxocaridae</taxon>
        <taxon>Toxocara</taxon>
    </lineage>
</organism>
<protein>
    <recommendedName>
        <fullName evidence="5">Nucleolar protein 56</fullName>
    </recommendedName>
</protein>
<dbReference type="InterPro" id="IPR012976">
    <property type="entry name" value="NOSIC"/>
</dbReference>
<dbReference type="AlphaFoldDB" id="A0A0B2V7G0"/>
<comment type="caution">
    <text evidence="8">The sequence shown here is derived from an EMBL/GenBank/DDBJ whole genome shotgun (WGS) entry which is preliminary data.</text>
</comment>
<feature type="compositionally biased region" description="Basic and acidic residues" evidence="6">
    <location>
        <begin position="415"/>
        <end position="437"/>
    </location>
</feature>
<dbReference type="GO" id="GO:0042254">
    <property type="term" value="P:ribosome biogenesis"/>
    <property type="evidence" value="ECO:0007669"/>
    <property type="project" value="UniProtKB-KW"/>
</dbReference>
<dbReference type="SUPFAM" id="SSF89124">
    <property type="entry name" value="Nop domain"/>
    <property type="match status" value="1"/>
</dbReference>
<dbReference type="InterPro" id="IPR045056">
    <property type="entry name" value="Nop56/Nop58"/>
</dbReference>